<sequence>MRDLISGYLLESELRVSTADGGADMDRILRDHAIDLVLLDLRLGGEDGMQLARKLREDTDIPVIIVTARRDEADRVMGLEMAADDYVTKPFSNRELLARVRAVLRRYQGRRPGDQPARGTRRRAYRFAGWEFNTLSRRLTDPQGLQVPLSIGEFNLLLAFCEAPQRVLSRDQLLDLSRLHGDEIYDRSIDVQIFRLRRKISGDEESQKLIRTERGVGYMFAVPVEMLG</sequence>
<evidence type="ECO:0000259" key="10">
    <source>
        <dbReference type="PROSITE" id="PS50110"/>
    </source>
</evidence>
<accession>A0A9X2BZW9</accession>
<evidence type="ECO:0000256" key="1">
    <source>
        <dbReference type="ARBA" id="ARBA00004496"/>
    </source>
</evidence>
<feature type="domain" description="Response regulatory" evidence="10">
    <location>
        <begin position="1"/>
        <end position="104"/>
    </location>
</feature>
<evidence type="ECO:0000313" key="12">
    <source>
        <dbReference type="EMBL" id="MCK9687138.1"/>
    </source>
</evidence>
<dbReference type="EMBL" id="JAJLJH010000003">
    <property type="protein sequence ID" value="MCK9687138.1"/>
    <property type="molecule type" value="Genomic_DNA"/>
</dbReference>
<dbReference type="SUPFAM" id="SSF52172">
    <property type="entry name" value="CheY-like"/>
    <property type="match status" value="1"/>
</dbReference>
<dbReference type="Proteomes" id="UP001139353">
    <property type="component" value="Unassembled WGS sequence"/>
</dbReference>
<dbReference type="AlphaFoldDB" id="A0A9X2BZW9"/>
<dbReference type="InterPro" id="IPR039420">
    <property type="entry name" value="WalR-like"/>
</dbReference>
<evidence type="ECO:0000256" key="2">
    <source>
        <dbReference type="ARBA" id="ARBA00022490"/>
    </source>
</evidence>
<dbReference type="Gene3D" id="1.10.10.10">
    <property type="entry name" value="Winged helix-like DNA-binding domain superfamily/Winged helix DNA-binding domain"/>
    <property type="match status" value="1"/>
</dbReference>
<dbReference type="Gene3D" id="3.40.50.2300">
    <property type="match status" value="1"/>
</dbReference>
<reference evidence="12" key="1">
    <citation type="submission" date="2021-11" db="EMBL/GenBank/DDBJ databases">
        <title>BS-T2-15 a new species belonging to the Comamonadaceae family isolated from the soil of a French oak forest.</title>
        <authorList>
            <person name="Mieszkin S."/>
            <person name="Alain K."/>
        </authorList>
    </citation>
    <scope>NUCLEOTIDE SEQUENCE</scope>
    <source>
        <strain evidence="12">BS-T2-15</strain>
    </source>
</reference>
<evidence type="ECO:0000256" key="6">
    <source>
        <dbReference type="ARBA" id="ARBA00023125"/>
    </source>
</evidence>
<dbReference type="InterPro" id="IPR001789">
    <property type="entry name" value="Sig_transdc_resp-reg_receiver"/>
</dbReference>
<evidence type="ECO:0000256" key="4">
    <source>
        <dbReference type="ARBA" id="ARBA00023012"/>
    </source>
</evidence>
<proteinExistence type="predicted"/>
<name>A0A9X2BZW9_9BURK</name>
<dbReference type="GO" id="GO:0005829">
    <property type="term" value="C:cytosol"/>
    <property type="evidence" value="ECO:0007669"/>
    <property type="project" value="TreeGrafter"/>
</dbReference>
<evidence type="ECO:0000313" key="13">
    <source>
        <dbReference type="Proteomes" id="UP001139353"/>
    </source>
</evidence>
<keyword evidence="6 9" id="KW-0238">DNA-binding</keyword>
<comment type="caution">
    <text evidence="12">The sequence shown here is derived from an EMBL/GenBank/DDBJ whole genome shotgun (WGS) entry which is preliminary data.</text>
</comment>
<dbReference type="GO" id="GO:0006355">
    <property type="term" value="P:regulation of DNA-templated transcription"/>
    <property type="evidence" value="ECO:0007669"/>
    <property type="project" value="InterPro"/>
</dbReference>
<comment type="subcellular location">
    <subcellularLocation>
        <location evidence="1">Cytoplasm</location>
    </subcellularLocation>
</comment>
<dbReference type="GO" id="GO:0032993">
    <property type="term" value="C:protein-DNA complex"/>
    <property type="evidence" value="ECO:0007669"/>
    <property type="project" value="TreeGrafter"/>
</dbReference>
<dbReference type="GO" id="GO:0000976">
    <property type="term" value="F:transcription cis-regulatory region binding"/>
    <property type="evidence" value="ECO:0007669"/>
    <property type="project" value="TreeGrafter"/>
</dbReference>
<protein>
    <submittedName>
        <fullName evidence="12">Response regulator</fullName>
    </submittedName>
</protein>
<dbReference type="Pfam" id="PF00072">
    <property type="entry name" value="Response_reg"/>
    <property type="match status" value="1"/>
</dbReference>
<dbReference type="PROSITE" id="PS50110">
    <property type="entry name" value="RESPONSE_REGULATORY"/>
    <property type="match status" value="1"/>
</dbReference>
<dbReference type="InterPro" id="IPR036388">
    <property type="entry name" value="WH-like_DNA-bd_sf"/>
</dbReference>
<evidence type="ECO:0000256" key="5">
    <source>
        <dbReference type="ARBA" id="ARBA00023015"/>
    </source>
</evidence>
<keyword evidence="2" id="KW-0963">Cytoplasm</keyword>
<keyword evidence="13" id="KW-1185">Reference proteome</keyword>
<dbReference type="Pfam" id="PF00486">
    <property type="entry name" value="Trans_reg_C"/>
    <property type="match status" value="1"/>
</dbReference>
<dbReference type="InterPro" id="IPR001867">
    <property type="entry name" value="OmpR/PhoB-type_DNA-bd"/>
</dbReference>
<keyword evidence="5" id="KW-0805">Transcription regulation</keyword>
<feature type="modified residue" description="4-aspartylphosphate" evidence="8">
    <location>
        <position position="40"/>
    </location>
</feature>
<keyword evidence="3 8" id="KW-0597">Phosphoprotein</keyword>
<evidence type="ECO:0000256" key="8">
    <source>
        <dbReference type="PROSITE-ProRule" id="PRU00169"/>
    </source>
</evidence>
<gene>
    <name evidence="12" type="ORF">LPC04_15610</name>
</gene>
<evidence type="ECO:0000259" key="11">
    <source>
        <dbReference type="PROSITE" id="PS51755"/>
    </source>
</evidence>
<dbReference type="Gene3D" id="6.10.250.690">
    <property type="match status" value="1"/>
</dbReference>
<dbReference type="SUPFAM" id="SSF46894">
    <property type="entry name" value="C-terminal effector domain of the bipartite response regulators"/>
    <property type="match status" value="1"/>
</dbReference>
<dbReference type="InterPro" id="IPR011006">
    <property type="entry name" value="CheY-like_superfamily"/>
</dbReference>
<dbReference type="FunFam" id="1.10.10.10:FF:000099">
    <property type="entry name" value="Two-component system response regulator TorR"/>
    <property type="match status" value="1"/>
</dbReference>
<dbReference type="CDD" id="cd00383">
    <property type="entry name" value="trans_reg_C"/>
    <property type="match status" value="1"/>
</dbReference>
<dbReference type="SMART" id="SM00448">
    <property type="entry name" value="REC"/>
    <property type="match status" value="1"/>
</dbReference>
<dbReference type="SMART" id="SM00862">
    <property type="entry name" value="Trans_reg_C"/>
    <property type="match status" value="1"/>
</dbReference>
<dbReference type="PANTHER" id="PTHR48111">
    <property type="entry name" value="REGULATOR OF RPOS"/>
    <property type="match status" value="1"/>
</dbReference>
<keyword evidence="7" id="KW-0804">Transcription</keyword>
<feature type="DNA-binding region" description="OmpR/PhoB-type" evidence="9">
    <location>
        <begin position="122"/>
        <end position="222"/>
    </location>
</feature>
<dbReference type="PROSITE" id="PS51755">
    <property type="entry name" value="OMPR_PHOB"/>
    <property type="match status" value="1"/>
</dbReference>
<evidence type="ECO:0000256" key="7">
    <source>
        <dbReference type="ARBA" id="ARBA00023163"/>
    </source>
</evidence>
<dbReference type="GO" id="GO:0000156">
    <property type="term" value="F:phosphorelay response regulator activity"/>
    <property type="evidence" value="ECO:0007669"/>
    <property type="project" value="TreeGrafter"/>
</dbReference>
<feature type="domain" description="OmpR/PhoB-type" evidence="11">
    <location>
        <begin position="122"/>
        <end position="222"/>
    </location>
</feature>
<keyword evidence="4" id="KW-0902">Two-component regulatory system</keyword>
<evidence type="ECO:0000256" key="9">
    <source>
        <dbReference type="PROSITE-ProRule" id="PRU01091"/>
    </source>
</evidence>
<dbReference type="PANTHER" id="PTHR48111:SF4">
    <property type="entry name" value="DNA-BINDING DUAL TRANSCRIPTIONAL REGULATOR OMPR"/>
    <property type="match status" value="1"/>
</dbReference>
<organism evidence="12 13">
    <name type="scientific">Scleromatobacter humisilvae</name>
    <dbReference type="NCBI Taxonomy" id="2897159"/>
    <lineage>
        <taxon>Bacteria</taxon>
        <taxon>Pseudomonadati</taxon>
        <taxon>Pseudomonadota</taxon>
        <taxon>Betaproteobacteria</taxon>
        <taxon>Burkholderiales</taxon>
        <taxon>Sphaerotilaceae</taxon>
        <taxon>Scleromatobacter</taxon>
    </lineage>
</organism>
<dbReference type="InterPro" id="IPR016032">
    <property type="entry name" value="Sig_transdc_resp-reg_C-effctor"/>
</dbReference>
<evidence type="ECO:0000256" key="3">
    <source>
        <dbReference type="ARBA" id="ARBA00022553"/>
    </source>
</evidence>